<feature type="signal peptide" evidence="3">
    <location>
        <begin position="1"/>
        <end position="31"/>
    </location>
</feature>
<evidence type="ECO:0000259" key="4">
    <source>
        <dbReference type="PROSITE" id="PS50097"/>
    </source>
</evidence>
<keyword evidence="6" id="KW-1185">Reference proteome</keyword>
<evidence type="ECO:0000313" key="6">
    <source>
        <dbReference type="Proteomes" id="UP001278766"/>
    </source>
</evidence>
<evidence type="ECO:0000256" key="1">
    <source>
        <dbReference type="SAM" id="MobiDB-lite"/>
    </source>
</evidence>
<protein>
    <recommendedName>
        <fullName evidence="4">BTB domain-containing protein</fullName>
    </recommendedName>
</protein>
<dbReference type="PANTHER" id="PTHR47843">
    <property type="entry name" value="BTB DOMAIN-CONTAINING PROTEIN-RELATED"/>
    <property type="match status" value="1"/>
</dbReference>
<feature type="domain" description="BTB" evidence="4">
    <location>
        <begin position="391"/>
        <end position="458"/>
    </location>
</feature>
<dbReference type="Pfam" id="PF00651">
    <property type="entry name" value="BTB"/>
    <property type="match status" value="1"/>
</dbReference>
<dbReference type="Proteomes" id="UP001278766">
    <property type="component" value="Unassembled WGS sequence"/>
</dbReference>
<accession>A0AAE0H6N8</accession>
<evidence type="ECO:0000256" key="3">
    <source>
        <dbReference type="SAM" id="SignalP"/>
    </source>
</evidence>
<dbReference type="EMBL" id="JAUEPN010000011">
    <property type="protein sequence ID" value="KAK3290947.1"/>
    <property type="molecule type" value="Genomic_DNA"/>
</dbReference>
<dbReference type="PANTHER" id="PTHR47843:SF5">
    <property type="entry name" value="BTB_POZ DOMAIN PROTEIN"/>
    <property type="match status" value="1"/>
</dbReference>
<feature type="transmembrane region" description="Helical" evidence="2">
    <location>
        <begin position="235"/>
        <end position="258"/>
    </location>
</feature>
<reference evidence="5" key="1">
    <citation type="journal article" date="2023" name="Mol. Phylogenet. Evol.">
        <title>Genome-scale phylogeny and comparative genomics of the fungal order Sordariales.</title>
        <authorList>
            <person name="Hensen N."/>
            <person name="Bonometti L."/>
            <person name="Westerberg I."/>
            <person name="Brannstrom I.O."/>
            <person name="Guillou S."/>
            <person name="Cros-Aarteil S."/>
            <person name="Calhoun S."/>
            <person name="Haridas S."/>
            <person name="Kuo A."/>
            <person name="Mondo S."/>
            <person name="Pangilinan J."/>
            <person name="Riley R."/>
            <person name="LaButti K."/>
            <person name="Andreopoulos B."/>
            <person name="Lipzen A."/>
            <person name="Chen C."/>
            <person name="Yan M."/>
            <person name="Daum C."/>
            <person name="Ng V."/>
            <person name="Clum A."/>
            <person name="Steindorff A."/>
            <person name="Ohm R.A."/>
            <person name="Martin F."/>
            <person name="Silar P."/>
            <person name="Natvig D.O."/>
            <person name="Lalanne C."/>
            <person name="Gautier V."/>
            <person name="Ament-Velasquez S.L."/>
            <person name="Kruys A."/>
            <person name="Hutchinson M.I."/>
            <person name="Powell A.J."/>
            <person name="Barry K."/>
            <person name="Miller A.N."/>
            <person name="Grigoriev I.V."/>
            <person name="Debuchy R."/>
            <person name="Gladieux P."/>
            <person name="Hiltunen Thoren M."/>
            <person name="Johannesson H."/>
        </authorList>
    </citation>
    <scope>NUCLEOTIDE SEQUENCE</scope>
    <source>
        <strain evidence="5">CBS 168.71</strain>
    </source>
</reference>
<dbReference type="CDD" id="cd18186">
    <property type="entry name" value="BTB_POZ_ZBTB_KLHL-like"/>
    <property type="match status" value="1"/>
</dbReference>
<dbReference type="PROSITE" id="PS50097">
    <property type="entry name" value="BTB"/>
    <property type="match status" value="1"/>
</dbReference>
<comment type="caution">
    <text evidence="5">The sequence shown here is derived from an EMBL/GenBank/DDBJ whole genome shotgun (WGS) entry which is preliminary data.</text>
</comment>
<dbReference type="GeneID" id="87837956"/>
<organism evidence="5 6">
    <name type="scientific">Chaetomium fimeti</name>
    <dbReference type="NCBI Taxonomy" id="1854472"/>
    <lineage>
        <taxon>Eukaryota</taxon>
        <taxon>Fungi</taxon>
        <taxon>Dikarya</taxon>
        <taxon>Ascomycota</taxon>
        <taxon>Pezizomycotina</taxon>
        <taxon>Sordariomycetes</taxon>
        <taxon>Sordariomycetidae</taxon>
        <taxon>Sordariales</taxon>
        <taxon>Chaetomiaceae</taxon>
        <taxon>Chaetomium</taxon>
    </lineage>
</organism>
<evidence type="ECO:0000256" key="2">
    <source>
        <dbReference type="SAM" id="Phobius"/>
    </source>
</evidence>
<sequence length="688" mass="74605">MKPLKPTPLVATTPLHLVILLLTLHAPTASAQSQCFYPDGSASSDVPCDPDAAVSMCCGSAELCLSSGLCRDAGTGPDEGISYARGTCTDREWESEVCPQRCRINPDEATDISAYDFGTGGVQVWGCSGEGYAEPAAYCCESRREQTGCCQTQGAVFSLPGASIGNALAVQTFPLPDSETNAADLKATLGARSATKPGEITATSISETGRPGTDTSTPTASAEETAGGLSEGAKMGLGIGIGIGVAALISAGILIWYWMRNRTAPAAVEIAAPPRNRVPRVPHARRNKPWEAERDALMKGSPKELDNDQGVFEMHTAENRPAEMYAVGGMWRAHDGPELHASGENAPAEMYLSTTTPCQYNKTRRARTRSRHDLGMDKPSGSFLFSTGLFSDVTVKCADWTWDLHKNILCSRSEWFDKALTGGFEEAKTGVVEIQDFNPEVIDCLLAYIYTGVCDIPSLQARLSHTNGHKTPFVACYEIYTVADYFIVSPLVTIALNTLDGEFDGKLSPIQIHYKPADEWLGELFDALRLLYTHDPVVVDKATEMSPIRAAFVAFVYTARFFFLENDAFNRFLDEEAPAFALDLFCAMRNSLDFCAWAPERCSYCKVAPKYGKKNYFTHLTTKIHHLTACCSTCARVANFGPPESDWSDKIVSATEDREKKAGVGPSPLVTCVNGLMTVRLPFPPGSR</sequence>
<dbReference type="RefSeq" id="XP_062654461.1">
    <property type="nucleotide sequence ID" value="XM_062801008.1"/>
</dbReference>
<keyword evidence="3" id="KW-0732">Signal</keyword>
<dbReference type="SUPFAM" id="SSF54695">
    <property type="entry name" value="POZ domain"/>
    <property type="match status" value="1"/>
</dbReference>
<dbReference type="InterPro" id="IPR000210">
    <property type="entry name" value="BTB/POZ_dom"/>
</dbReference>
<keyword evidence="2" id="KW-0812">Transmembrane</keyword>
<dbReference type="Gene3D" id="3.30.710.10">
    <property type="entry name" value="Potassium Channel Kv1.1, Chain A"/>
    <property type="match status" value="1"/>
</dbReference>
<gene>
    <name evidence="5" type="ORF">B0H64DRAFT_331528</name>
</gene>
<dbReference type="SMART" id="SM00225">
    <property type="entry name" value="BTB"/>
    <property type="match status" value="1"/>
</dbReference>
<proteinExistence type="predicted"/>
<dbReference type="AlphaFoldDB" id="A0AAE0H6N8"/>
<dbReference type="InterPro" id="IPR011333">
    <property type="entry name" value="SKP1/BTB/POZ_sf"/>
</dbReference>
<keyword evidence="2" id="KW-1133">Transmembrane helix</keyword>
<name>A0AAE0H6N8_9PEZI</name>
<evidence type="ECO:0000313" key="5">
    <source>
        <dbReference type="EMBL" id="KAK3290947.1"/>
    </source>
</evidence>
<reference evidence="5" key="2">
    <citation type="submission" date="2023-06" db="EMBL/GenBank/DDBJ databases">
        <authorList>
            <consortium name="Lawrence Berkeley National Laboratory"/>
            <person name="Haridas S."/>
            <person name="Hensen N."/>
            <person name="Bonometti L."/>
            <person name="Westerberg I."/>
            <person name="Brannstrom I.O."/>
            <person name="Guillou S."/>
            <person name="Cros-Aarteil S."/>
            <person name="Calhoun S."/>
            <person name="Kuo A."/>
            <person name="Mondo S."/>
            <person name="Pangilinan J."/>
            <person name="Riley R."/>
            <person name="Labutti K."/>
            <person name="Andreopoulos B."/>
            <person name="Lipzen A."/>
            <person name="Chen C."/>
            <person name="Yanf M."/>
            <person name="Daum C."/>
            <person name="Ng V."/>
            <person name="Clum A."/>
            <person name="Steindorff A."/>
            <person name="Ohm R."/>
            <person name="Martin F."/>
            <person name="Silar P."/>
            <person name="Natvig D."/>
            <person name="Lalanne C."/>
            <person name="Gautier V."/>
            <person name="Ament-Velasquez S.L."/>
            <person name="Kruys A."/>
            <person name="Hutchinson M.I."/>
            <person name="Powell A.J."/>
            <person name="Barry K."/>
            <person name="Miller A.N."/>
            <person name="Grigoriev I.V."/>
            <person name="Debuchy R."/>
            <person name="Gladieux P."/>
            <person name="Thoren M.H."/>
            <person name="Johannesson H."/>
        </authorList>
    </citation>
    <scope>NUCLEOTIDE SEQUENCE</scope>
    <source>
        <strain evidence="5">CBS 168.71</strain>
    </source>
</reference>
<feature type="region of interest" description="Disordered" evidence="1">
    <location>
        <begin position="196"/>
        <end position="227"/>
    </location>
</feature>
<feature type="chain" id="PRO_5042269535" description="BTB domain-containing protein" evidence="3">
    <location>
        <begin position="32"/>
        <end position="688"/>
    </location>
</feature>
<feature type="compositionally biased region" description="Low complexity" evidence="1">
    <location>
        <begin position="213"/>
        <end position="226"/>
    </location>
</feature>
<keyword evidence="2" id="KW-0472">Membrane</keyword>